<evidence type="ECO:0000256" key="1">
    <source>
        <dbReference type="SAM" id="MobiDB-lite"/>
    </source>
</evidence>
<comment type="caution">
    <text evidence="3">The sequence shown here is derived from an EMBL/GenBank/DDBJ whole genome shotgun (WGS) entry which is preliminary data.</text>
</comment>
<gene>
    <name evidence="3" type="ORF">EGT67_05725</name>
</gene>
<evidence type="ECO:0000313" key="4">
    <source>
        <dbReference type="Proteomes" id="UP000286208"/>
    </source>
</evidence>
<feature type="compositionally biased region" description="Low complexity" evidence="1">
    <location>
        <begin position="286"/>
        <end position="295"/>
    </location>
</feature>
<feature type="signal peptide" evidence="2">
    <location>
        <begin position="1"/>
        <end position="29"/>
    </location>
</feature>
<dbReference type="RefSeq" id="WP_127915091.1">
    <property type="nucleotide sequence ID" value="NZ_RKLP01000002.1"/>
</dbReference>
<protein>
    <submittedName>
        <fullName evidence="3">Uncharacterized protein</fullName>
    </submittedName>
</protein>
<keyword evidence="4" id="KW-1185">Reference proteome</keyword>
<dbReference type="AlphaFoldDB" id="A0A438BHT5"/>
<sequence length="295" mass="28729">MSRISIRRAAAVAAIAGTAALAVPALSHAEPTGSLGSLGSADGGSSTGSLGGSLGGSSTGSLGGSLGGSSDAPAGGFTCESLSTEATPAGWGIPFDDEQGQEASYSASGVFDRNGSLELAVDGPSDRAAWYHSAGSVKLADVIGKEIGFAEKAATSTASFQMRLLGTTGGKFENGFTTLVWVAEPGTTSTSDGGMHDMIQNGRWWSTQNIDGAKDRVPTTLAAISAANPNATVEHYGVSVGTGSVATSTLVDAVTFNGCTTDFATNGPAAPATGSGSGTGSGAGSLGSLSGSTSS</sequence>
<evidence type="ECO:0000313" key="3">
    <source>
        <dbReference type="EMBL" id="RVW10653.1"/>
    </source>
</evidence>
<evidence type="ECO:0000256" key="2">
    <source>
        <dbReference type="SAM" id="SignalP"/>
    </source>
</evidence>
<feature type="region of interest" description="Disordered" evidence="1">
    <location>
        <begin position="266"/>
        <end position="295"/>
    </location>
</feature>
<dbReference type="OrthoDB" id="4373876at2"/>
<organism evidence="3 4">
    <name type="scientific">Prescottella agglutinans</name>
    <dbReference type="NCBI Taxonomy" id="1644129"/>
    <lineage>
        <taxon>Bacteria</taxon>
        <taxon>Bacillati</taxon>
        <taxon>Actinomycetota</taxon>
        <taxon>Actinomycetes</taxon>
        <taxon>Mycobacteriales</taxon>
        <taxon>Nocardiaceae</taxon>
        <taxon>Prescottella</taxon>
    </lineage>
</organism>
<dbReference type="Proteomes" id="UP000286208">
    <property type="component" value="Unassembled WGS sequence"/>
</dbReference>
<feature type="compositionally biased region" description="Gly residues" evidence="1">
    <location>
        <begin position="275"/>
        <end position="285"/>
    </location>
</feature>
<reference evidence="3 4" key="1">
    <citation type="submission" date="2018-11" db="EMBL/GenBank/DDBJ databases">
        <title>Rhodococcus spongicola sp. nov. and Rhodococcus xishaensis sp. nov. from marine sponges.</title>
        <authorList>
            <person name="Li L."/>
            <person name="Lin H.W."/>
        </authorList>
    </citation>
    <scope>NUCLEOTIDE SEQUENCE [LARGE SCALE GENOMIC DNA]</scope>
    <source>
        <strain evidence="3 4">CCTCC AB2014297</strain>
    </source>
</reference>
<dbReference type="EMBL" id="RKLP01000002">
    <property type="protein sequence ID" value="RVW10653.1"/>
    <property type="molecule type" value="Genomic_DNA"/>
</dbReference>
<name>A0A438BHT5_9NOCA</name>
<proteinExistence type="predicted"/>
<keyword evidence="2" id="KW-0732">Signal</keyword>
<accession>A0A438BHT5</accession>
<feature type="chain" id="PRO_5019281192" evidence="2">
    <location>
        <begin position="30"/>
        <end position="295"/>
    </location>
</feature>